<reference evidence="2" key="1">
    <citation type="submission" date="2023-10" db="EMBL/GenBank/DDBJ databases">
        <authorList>
            <person name="Chen Y."/>
            <person name="Shah S."/>
            <person name="Dougan E. K."/>
            <person name="Thang M."/>
            <person name="Chan C."/>
        </authorList>
    </citation>
    <scope>NUCLEOTIDE SEQUENCE [LARGE SCALE GENOMIC DNA]</scope>
</reference>
<organism evidence="2 3">
    <name type="scientific">Prorocentrum cordatum</name>
    <dbReference type="NCBI Taxonomy" id="2364126"/>
    <lineage>
        <taxon>Eukaryota</taxon>
        <taxon>Sar</taxon>
        <taxon>Alveolata</taxon>
        <taxon>Dinophyceae</taxon>
        <taxon>Prorocentrales</taxon>
        <taxon>Prorocentraceae</taxon>
        <taxon>Prorocentrum</taxon>
    </lineage>
</organism>
<keyword evidence="3" id="KW-1185">Reference proteome</keyword>
<dbReference type="EMBL" id="CAUYUJ010020237">
    <property type="protein sequence ID" value="CAK0896773.1"/>
    <property type="molecule type" value="Genomic_DNA"/>
</dbReference>
<feature type="compositionally biased region" description="Polar residues" evidence="1">
    <location>
        <begin position="51"/>
        <end position="62"/>
    </location>
</feature>
<gene>
    <name evidence="2" type="ORF">PCOR1329_LOCUS75142</name>
</gene>
<dbReference type="Proteomes" id="UP001189429">
    <property type="component" value="Unassembled WGS sequence"/>
</dbReference>
<accession>A0ABN9XB57</accession>
<comment type="caution">
    <text evidence="2">The sequence shown here is derived from an EMBL/GenBank/DDBJ whole genome shotgun (WGS) entry which is preliminary data.</text>
</comment>
<evidence type="ECO:0000313" key="2">
    <source>
        <dbReference type="EMBL" id="CAK0896773.1"/>
    </source>
</evidence>
<feature type="region of interest" description="Disordered" evidence="1">
    <location>
        <begin position="1"/>
        <end position="65"/>
    </location>
</feature>
<feature type="compositionally biased region" description="Low complexity" evidence="1">
    <location>
        <begin position="41"/>
        <end position="50"/>
    </location>
</feature>
<name>A0ABN9XB57_9DINO</name>
<proteinExistence type="predicted"/>
<protein>
    <submittedName>
        <fullName evidence="2">Uncharacterized protein</fullName>
    </submittedName>
</protein>
<evidence type="ECO:0000313" key="3">
    <source>
        <dbReference type="Proteomes" id="UP001189429"/>
    </source>
</evidence>
<sequence length="182" mass="18659">MAGGGGDPLLLAGIVPPTDPLDAVLGPRPSRPSPGPGGGPSAASGSAGSSVAAQTQPSSVAPQKQPRRPLVCLEAAIQTVCAWRVPSKMSAAQASRLLENAVPALMGMVHTPSSPQDELRNQISRLLTARYINTSKVHVSAALIAMQSRVWDSIKNCNIAADLLPAQFAGHWGASPILPLAP</sequence>
<evidence type="ECO:0000256" key="1">
    <source>
        <dbReference type="SAM" id="MobiDB-lite"/>
    </source>
</evidence>